<dbReference type="EMBL" id="JAKFHA010000007">
    <property type="protein sequence ID" value="MCF2528673.1"/>
    <property type="molecule type" value="Genomic_DNA"/>
</dbReference>
<name>A0AA41TZC1_9ACTN</name>
<keyword evidence="2" id="KW-1185">Reference proteome</keyword>
<reference evidence="1" key="1">
    <citation type="submission" date="2022-01" db="EMBL/GenBank/DDBJ databases">
        <title>Genome-Based Taxonomic Classification of the Phylum Actinobacteria.</title>
        <authorList>
            <person name="Gao Y."/>
        </authorList>
    </citation>
    <scope>NUCLEOTIDE SEQUENCE</scope>
    <source>
        <strain evidence="1">KLBMP 8922</strain>
    </source>
</reference>
<evidence type="ECO:0000313" key="1">
    <source>
        <dbReference type="EMBL" id="MCF2528673.1"/>
    </source>
</evidence>
<dbReference type="AlphaFoldDB" id="A0AA41TZC1"/>
<evidence type="ECO:0000313" key="2">
    <source>
        <dbReference type="Proteomes" id="UP001165378"/>
    </source>
</evidence>
<comment type="caution">
    <text evidence="1">The sequence shown here is derived from an EMBL/GenBank/DDBJ whole genome shotgun (WGS) entry which is preliminary data.</text>
</comment>
<accession>A0AA41TZC1</accession>
<organism evidence="1 2">
    <name type="scientific">Yinghuangia soli</name>
    <dbReference type="NCBI Taxonomy" id="2908204"/>
    <lineage>
        <taxon>Bacteria</taxon>
        <taxon>Bacillati</taxon>
        <taxon>Actinomycetota</taxon>
        <taxon>Actinomycetes</taxon>
        <taxon>Kitasatosporales</taxon>
        <taxon>Streptomycetaceae</taxon>
        <taxon>Yinghuangia</taxon>
    </lineage>
</organism>
<sequence length="100" mass="9558">MFMGRPGVLVAVGPVVVGPVNLFGTVLVPPLMPGIRPGLPLEVVVIGGVPVIGGPDGPGPCVDWPGPTGPVVVGPVVAGGAVSGRGSVSTPARPRSAGGV</sequence>
<dbReference type="Proteomes" id="UP001165378">
    <property type="component" value="Unassembled WGS sequence"/>
</dbReference>
<proteinExistence type="predicted"/>
<protein>
    <submittedName>
        <fullName evidence="1">Uncharacterized protein</fullName>
    </submittedName>
</protein>
<gene>
    <name evidence="1" type="ORF">LZ495_15810</name>
</gene>